<dbReference type="InterPro" id="IPR002087">
    <property type="entry name" value="Anti_prolifrtn"/>
</dbReference>
<comment type="caution">
    <text evidence="3">The sequence shown here is derived from an EMBL/GenBank/DDBJ whole genome shotgun (WGS) entry which is preliminary data.</text>
</comment>
<protein>
    <submittedName>
        <fullName evidence="3">Protein BTG2</fullName>
    </submittedName>
</protein>
<dbReference type="GO" id="GO:0005634">
    <property type="term" value="C:nucleus"/>
    <property type="evidence" value="ECO:0007669"/>
    <property type="project" value="TreeGrafter"/>
</dbReference>
<dbReference type="GO" id="GO:0005737">
    <property type="term" value="C:cytoplasm"/>
    <property type="evidence" value="ECO:0007669"/>
    <property type="project" value="TreeGrafter"/>
</dbReference>
<name>A0A8X6HWJ0_TRICU</name>
<dbReference type="OrthoDB" id="19928at2759"/>
<dbReference type="Gene3D" id="3.90.640.90">
    <property type="entry name" value="Anti-proliferative protein, N-terminal domain"/>
    <property type="match status" value="1"/>
</dbReference>
<sequence>MKIEIGIAADFLASMIRNKCPNPNKAENFRNNLVDLLTGHIEQHWFPGTPTRGSAYRCIRIHHSRMDPILLKAGHACGFNERIIQESLPKDLTLWIDPCNVSYRFGENGSVAVLYEIQNEDARHVAAYNITPKRSVSMKIRKIHSRCNHIPDYSSSDDSGCVSPMSISPSSPKLCRINSCKDSLQDTSFSMDHHNGFGLSTYVAS</sequence>
<dbReference type="EMBL" id="BMAO01009479">
    <property type="protein sequence ID" value="GFR31123.1"/>
    <property type="molecule type" value="Genomic_DNA"/>
</dbReference>
<dbReference type="Pfam" id="PF07742">
    <property type="entry name" value="BTG"/>
    <property type="match status" value="1"/>
</dbReference>
<accession>A0A8X6HWJ0</accession>
<comment type="similarity">
    <text evidence="1">Belongs to the BTG family.</text>
</comment>
<reference evidence="3" key="1">
    <citation type="submission" date="2020-07" db="EMBL/GenBank/DDBJ databases">
        <title>Multicomponent nature underlies the extraordinary mechanical properties of spider dragline silk.</title>
        <authorList>
            <person name="Kono N."/>
            <person name="Nakamura H."/>
            <person name="Mori M."/>
            <person name="Yoshida Y."/>
            <person name="Ohtoshi R."/>
            <person name="Malay A.D."/>
            <person name="Moran D.A.P."/>
            <person name="Tomita M."/>
            <person name="Numata K."/>
            <person name="Arakawa K."/>
        </authorList>
    </citation>
    <scope>NUCLEOTIDE SEQUENCE</scope>
</reference>
<evidence type="ECO:0000256" key="1">
    <source>
        <dbReference type="ARBA" id="ARBA00007989"/>
    </source>
</evidence>
<dbReference type="InterPro" id="IPR033332">
    <property type="entry name" value="BTG"/>
</dbReference>
<dbReference type="PANTHER" id="PTHR22978">
    <property type="entry name" value="B-CELL TRANSLOCATION GENE"/>
    <property type="match status" value="1"/>
</dbReference>
<dbReference type="SUPFAM" id="SSF160696">
    <property type="entry name" value="BTG domain-like"/>
    <property type="match status" value="1"/>
</dbReference>
<dbReference type="PANTHER" id="PTHR22978:SF22">
    <property type="entry name" value="BTG FAMILY PROTEIN"/>
    <property type="match status" value="1"/>
</dbReference>
<evidence type="ECO:0000313" key="4">
    <source>
        <dbReference type="Proteomes" id="UP000887116"/>
    </source>
</evidence>
<dbReference type="PRINTS" id="PR00310">
    <property type="entry name" value="ANTIPRLFBTG1"/>
</dbReference>
<dbReference type="AlphaFoldDB" id="A0A8X6HWJ0"/>
<gene>
    <name evidence="3" type="primary">Btg2</name>
    <name evidence="3" type="ORF">TNCT_319801</name>
</gene>
<evidence type="ECO:0000313" key="3">
    <source>
        <dbReference type="EMBL" id="GFR31123.1"/>
    </source>
</evidence>
<dbReference type="Proteomes" id="UP000887116">
    <property type="component" value="Unassembled WGS sequence"/>
</dbReference>
<dbReference type="SMART" id="SM00099">
    <property type="entry name" value="btg1"/>
    <property type="match status" value="1"/>
</dbReference>
<keyword evidence="4" id="KW-1185">Reference proteome</keyword>
<proteinExistence type="inferred from homology"/>
<evidence type="ECO:0000259" key="2">
    <source>
        <dbReference type="SMART" id="SM00099"/>
    </source>
</evidence>
<organism evidence="3 4">
    <name type="scientific">Trichonephila clavata</name>
    <name type="common">Joro spider</name>
    <name type="synonym">Nephila clavata</name>
    <dbReference type="NCBI Taxonomy" id="2740835"/>
    <lineage>
        <taxon>Eukaryota</taxon>
        <taxon>Metazoa</taxon>
        <taxon>Ecdysozoa</taxon>
        <taxon>Arthropoda</taxon>
        <taxon>Chelicerata</taxon>
        <taxon>Arachnida</taxon>
        <taxon>Araneae</taxon>
        <taxon>Araneomorphae</taxon>
        <taxon>Entelegynae</taxon>
        <taxon>Araneoidea</taxon>
        <taxon>Nephilidae</taxon>
        <taxon>Trichonephila</taxon>
    </lineage>
</organism>
<feature type="domain" description="Anti-proliferative protein" evidence="2">
    <location>
        <begin position="1"/>
        <end position="108"/>
    </location>
</feature>
<dbReference type="InterPro" id="IPR036054">
    <property type="entry name" value="BTG-like_sf"/>
</dbReference>